<keyword evidence="4" id="KW-1185">Reference proteome</keyword>
<keyword evidence="3" id="KW-0560">Oxidoreductase</keyword>
<sequence length="438" mass="47892">MSRSPPSLQEHRLNPIDRRTFLHAAAASGALTSAAPSLANPASSDVTFALMGANSRGSQLAKRFLKFPGVRFAYVCDPDERALAKGLKTIADNDGGRPRGVKDFRTALDDPHVDALICAAPNHWHAAATVAACAAGKHVYVEKPCTHTAWEGQVMQDAAERSGRVVQVGTQRRSSPMYQEVMQKAREGVIGEVLYAKSWYLRDRPPIKLQAADGPPAGLDYRLWQGPAPDRNYQAGLLPYNWHWFWHWGNGEIGNNGVHMIDLCRWVLGMDLPERVSCDASQLRPGDQRQTPDSTVAVYDQGGKRIVWEGLSWSSPHQTAGGVGMEFRGTQGTLIVGDNGYEVYNAGRELVERQQRGGVGDDEHCINFLSAVRSGAAVNAPLDEGCRSALFCHLANIAYRTGGVLATDPQSGRINDNPAAMRLWDREYQPGWAPQELG</sequence>
<evidence type="ECO:0000259" key="1">
    <source>
        <dbReference type="Pfam" id="PF01408"/>
    </source>
</evidence>
<dbReference type="GO" id="GO:0016491">
    <property type="term" value="F:oxidoreductase activity"/>
    <property type="evidence" value="ECO:0007669"/>
    <property type="project" value="UniProtKB-KW"/>
</dbReference>
<dbReference type="InterPro" id="IPR050463">
    <property type="entry name" value="Gfo/Idh/MocA_oxidrdct_glycsds"/>
</dbReference>
<dbReference type="Pfam" id="PF01408">
    <property type="entry name" value="GFO_IDH_MocA"/>
    <property type="match status" value="1"/>
</dbReference>
<accession>A0A5C5USM8</accession>
<dbReference type="InterPro" id="IPR006311">
    <property type="entry name" value="TAT_signal"/>
</dbReference>
<dbReference type="GO" id="GO:0000166">
    <property type="term" value="F:nucleotide binding"/>
    <property type="evidence" value="ECO:0007669"/>
    <property type="project" value="InterPro"/>
</dbReference>
<feature type="domain" description="Gfo/Idh/MocA-like oxidoreductase N-terminal" evidence="1">
    <location>
        <begin position="47"/>
        <end position="169"/>
    </location>
</feature>
<dbReference type="SUPFAM" id="SSF51735">
    <property type="entry name" value="NAD(P)-binding Rossmann-fold domains"/>
    <property type="match status" value="1"/>
</dbReference>
<dbReference type="Proteomes" id="UP000316714">
    <property type="component" value="Unassembled WGS sequence"/>
</dbReference>
<proteinExistence type="predicted"/>
<organism evidence="3 4">
    <name type="scientific">Posidoniimonas corsicana</name>
    <dbReference type="NCBI Taxonomy" id="1938618"/>
    <lineage>
        <taxon>Bacteria</taxon>
        <taxon>Pseudomonadati</taxon>
        <taxon>Planctomycetota</taxon>
        <taxon>Planctomycetia</taxon>
        <taxon>Pirellulales</taxon>
        <taxon>Lacipirellulaceae</taxon>
        <taxon>Posidoniimonas</taxon>
    </lineage>
</organism>
<protein>
    <submittedName>
        <fullName evidence="3">Putative oxidoreductase YdgJ</fullName>
        <ecNumber evidence="3">1.-.-.-</ecNumber>
    </submittedName>
</protein>
<dbReference type="EC" id="1.-.-.-" evidence="3"/>
<dbReference type="PANTHER" id="PTHR43818:SF5">
    <property type="entry name" value="OXIDOREDUCTASE FAMILY PROTEIN"/>
    <property type="match status" value="1"/>
</dbReference>
<evidence type="ECO:0000313" key="3">
    <source>
        <dbReference type="EMBL" id="TWT29384.1"/>
    </source>
</evidence>
<gene>
    <name evidence="3" type="primary">ydgJ_1</name>
    <name evidence="3" type="ORF">KOR34_51960</name>
</gene>
<dbReference type="Gene3D" id="3.40.50.720">
    <property type="entry name" value="NAD(P)-binding Rossmann-like Domain"/>
    <property type="match status" value="1"/>
</dbReference>
<dbReference type="InterPro" id="IPR000683">
    <property type="entry name" value="Gfo/Idh/MocA-like_OxRdtase_N"/>
</dbReference>
<dbReference type="InterPro" id="IPR055170">
    <property type="entry name" value="GFO_IDH_MocA-like_dom"/>
</dbReference>
<evidence type="ECO:0000313" key="4">
    <source>
        <dbReference type="Proteomes" id="UP000316714"/>
    </source>
</evidence>
<dbReference type="SUPFAM" id="SSF55347">
    <property type="entry name" value="Glyceraldehyde-3-phosphate dehydrogenase-like, C-terminal domain"/>
    <property type="match status" value="1"/>
</dbReference>
<dbReference type="OrthoDB" id="9788246at2"/>
<dbReference type="PROSITE" id="PS51318">
    <property type="entry name" value="TAT"/>
    <property type="match status" value="1"/>
</dbReference>
<reference evidence="3 4" key="1">
    <citation type="submission" date="2019-02" db="EMBL/GenBank/DDBJ databases">
        <title>Deep-cultivation of Planctomycetes and their phenomic and genomic characterization uncovers novel biology.</title>
        <authorList>
            <person name="Wiegand S."/>
            <person name="Jogler M."/>
            <person name="Boedeker C."/>
            <person name="Pinto D."/>
            <person name="Vollmers J."/>
            <person name="Rivas-Marin E."/>
            <person name="Kohn T."/>
            <person name="Peeters S.H."/>
            <person name="Heuer A."/>
            <person name="Rast P."/>
            <person name="Oberbeckmann S."/>
            <person name="Bunk B."/>
            <person name="Jeske O."/>
            <person name="Meyerdierks A."/>
            <person name="Storesund J.E."/>
            <person name="Kallscheuer N."/>
            <person name="Luecker S."/>
            <person name="Lage O.M."/>
            <person name="Pohl T."/>
            <person name="Merkel B.J."/>
            <person name="Hornburger P."/>
            <person name="Mueller R.-W."/>
            <person name="Bruemmer F."/>
            <person name="Labrenz M."/>
            <person name="Spormann A.M."/>
            <person name="Op Den Camp H."/>
            <person name="Overmann J."/>
            <person name="Amann R."/>
            <person name="Jetten M.S.M."/>
            <person name="Mascher T."/>
            <person name="Medema M.H."/>
            <person name="Devos D.P."/>
            <person name="Kaster A.-K."/>
            <person name="Ovreas L."/>
            <person name="Rohde M."/>
            <person name="Galperin M.Y."/>
            <person name="Jogler C."/>
        </authorList>
    </citation>
    <scope>NUCLEOTIDE SEQUENCE [LARGE SCALE GENOMIC DNA]</scope>
    <source>
        <strain evidence="3 4">KOR34</strain>
    </source>
</reference>
<dbReference type="Pfam" id="PF22725">
    <property type="entry name" value="GFO_IDH_MocA_C3"/>
    <property type="match status" value="1"/>
</dbReference>
<dbReference type="InterPro" id="IPR036291">
    <property type="entry name" value="NAD(P)-bd_dom_sf"/>
</dbReference>
<comment type="caution">
    <text evidence="3">The sequence shown here is derived from an EMBL/GenBank/DDBJ whole genome shotgun (WGS) entry which is preliminary data.</text>
</comment>
<feature type="domain" description="GFO/IDH/MocA-like oxidoreductase" evidence="2">
    <location>
        <begin position="178"/>
        <end position="334"/>
    </location>
</feature>
<name>A0A5C5USM8_9BACT</name>
<dbReference type="AlphaFoldDB" id="A0A5C5USM8"/>
<dbReference type="PANTHER" id="PTHR43818">
    <property type="entry name" value="BCDNA.GH03377"/>
    <property type="match status" value="1"/>
</dbReference>
<evidence type="ECO:0000259" key="2">
    <source>
        <dbReference type="Pfam" id="PF22725"/>
    </source>
</evidence>
<dbReference type="EMBL" id="SIHJ01000008">
    <property type="protein sequence ID" value="TWT29384.1"/>
    <property type="molecule type" value="Genomic_DNA"/>
</dbReference>
<dbReference type="Gene3D" id="3.30.360.10">
    <property type="entry name" value="Dihydrodipicolinate Reductase, domain 2"/>
    <property type="match status" value="1"/>
</dbReference>